<dbReference type="InterPro" id="IPR003442">
    <property type="entry name" value="T6A_TsaE"/>
</dbReference>
<evidence type="ECO:0000256" key="6">
    <source>
        <dbReference type="ARBA" id="ARBA00022723"/>
    </source>
</evidence>
<evidence type="ECO:0000313" key="12">
    <source>
        <dbReference type="Proteomes" id="UP001651880"/>
    </source>
</evidence>
<evidence type="ECO:0000256" key="4">
    <source>
        <dbReference type="ARBA" id="ARBA00022490"/>
    </source>
</evidence>
<gene>
    <name evidence="11" type="primary">tsaE</name>
    <name evidence="11" type="ORF">LJD61_03740</name>
</gene>
<protein>
    <recommendedName>
        <fullName evidence="3">tRNA threonylcarbamoyladenosine biosynthesis protein TsaE</fullName>
    </recommendedName>
    <alternativeName>
        <fullName evidence="10">t(6)A37 threonylcarbamoyladenosine biosynthesis protein TsaE</fullName>
    </alternativeName>
</protein>
<dbReference type="InterPro" id="IPR027417">
    <property type="entry name" value="P-loop_NTPase"/>
</dbReference>
<evidence type="ECO:0000256" key="1">
    <source>
        <dbReference type="ARBA" id="ARBA00004496"/>
    </source>
</evidence>
<evidence type="ECO:0000256" key="5">
    <source>
        <dbReference type="ARBA" id="ARBA00022694"/>
    </source>
</evidence>
<evidence type="ECO:0000256" key="3">
    <source>
        <dbReference type="ARBA" id="ARBA00019010"/>
    </source>
</evidence>
<proteinExistence type="inferred from homology"/>
<keyword evidence="6" id="KW-0479">Metal-binding</keyword>
<dbReference type="Gene3D" id="3.40.50.300">
    <property type="entry name" value="P-loop containing nucleotide triphosphate hydrolases"/>
    <property type="match status" value="1"/>
</dbReference>
<dbReference type="PANTHER" id="PTHR33540:SF2">
    <property type="entry name" value="TRNA THREONYLCARBAMOYLADENOSINE BIOSYNTHESIS PROTEIN TSAE"/>
    <property type="match status" value="1"/>
</dbReference>
<name>A0ABT1NBZ3_9FIRM</name>
<comment type="caution">
    <text evidence="11">The sequence shown here is derived from an EMBL/GenBank/DDBJ whole genome shotgun (WGS) entry which is preliminary data.</text>
</comment>
<dbReference type="Pfam" id="PF02367">
    <property type="entry name" value="TsaE"/>
    <property type="match status" value="1"/>
</dbReference>
<dbReference type="PANTHER" id="PTHR33540">
    <property type="entry name" value="TRNA THREONYLCARBAMOYLADENOSINE BIOSYNTHESIS PROTEIN TSAE"/>
    <property type="match status" value="1"/>
</dbReference>
<evidence type="ECO:0000256" key="2">
    <source>
        <dbReference type="ARBA" id="ARBA00007599"/>
    </source>
</evidence>
<evidence type="ECO:0000256" key="8">
    <source>
        <dbReference type="ARBA" id="ARBA00022840"/>
    </source>
</evidence>
<accession>A0ABT1NBZ3</accession>
<keyword evidence="12" id="KW-1185">Reference proteome</keyword>
<dbReference type="SUPFAM" id="SSF52540">
    <property type="entry name" value="P-loop containing nucleoside triphosphate hydrolases"/>
    <property type="match status" value="1"/>
</dbReference>
<dbReference type="NCBIfam" id="TIGR00150">
    <property type="entry name" value="T6A_YjeE"/>
    <property type="match status" value="1"/>
</dbReference>
<evidence type="ECO:0000256" key="7">
    <source>
        <dbReference type="ARBA" id="ARBA00022741"/>
    </source>
</evidence>
<keyword evidence="4" id="KW-0963">Cytoplasm</keyword>
<keyword evidence="7" id="KW-0547">Nucleotide-binding</keyword>
<evidence type="ECO:0000313" key="11">
    <source>
        <dbReference type="EMBL" id="MCQ1528656.1"/>
    </source>
</evidence>
<evidence type="ECO:0000256" key="10">
    <source>
        <dbReference type="ARBA" id="ARBA00032441"/>
    </source>
</evidence>
<dbReference type="EMBL" id="JAJEKE010000002">
    <property type="protein sequence ID" value="MCQ1528656.1"/>
    <property type="molecule type" value="Genomic_DNA"/>
</dbReference>
<reference evidence="11 12" key="1">
    <citation type="submission" date="2021-10" db="EMBL/GenBank/DDBJ databases">
        <title>Lutispora strain m25 sp. nov., a thermophilic, non-spore-forming bacterium isolated from a lab-scale methanogenic bioreactor digesting anaerobic sludge.</title>
        <authorList>
            <person name="El Houari A."/>
            <person name="Mcdonald J."/>
        </authorList>
    </citation>
    <scope>NUCLEOTIDE SEQUENCE [LARGE SCALE GENOMIC DNA]</scope>
    <source>
        <strain evidence="12">m25</strain>
    </source>
</reference>
<keyword evidence="9" id="KW-0460">Magnesium</keyword>
<organism evidence="11 12">
    <name type="scientific">Lutispora saccharofermentans</name>
    <dbReference type="NCBI Taxonomy" id="3024236"/>
    <lineage>
        <taxon>Bacteria</taxon>
        <taxon>Bacillati</taxon>
        <taxon>Bacillota</taxon>
        <taxon>Clostridia</taxon>
        <taxon>Lutisporales</taxon>
        <taxon>Lutisporaceae</taxon>
        <taxon>Lutispora</taxon>
    </lineage>
</organism>
<comment type="subcellular location">
    <subcellularLocation>
        <location evidence="1">Cytoplasm</location>
    </subcellularLocation>
</comment>
<comment type="similarity">
    <text evidence="2">Belongs to the TsaE family.</text>
</comment>
<dbReference type="RefSeq" id="WP_255226172.1">
    <property type="nucleotide sequence ID" value="NZ_JAJEKE010000002.1"/>
</dbReference>
<dbReference type="Proteomes" id="UP001651880">
    <property type="component" value="Unassembled WGS sequence"/>
</dbReference>
<sequence>MLRIISKNAEDTYKLGERLGRSLFPGSIVCLTGDLGAGKTAFAQGIGKGLGVSEHVISPTYTIINEYTSGRIPFYHFDVYRLGSSDEMYELGCDEYLYGDGATVLEWADSVEDVIPAQRLWITIRKLENQDQREIRMEASGLAYENLLKEMEKDENISD</sequence>
<keyword evidence="8" id="KW-0067">ATP-binding</keyword>
<evidence type="ECO:0000256" key="9">
    <source>
        <dbReference type="ARBA" id="ARBA00022842"/>
    </source>
</evidence>
<keyword evidence="5" id="KW-0819">tRNA processing</keyword>